<reference evidence="2" key="2">
    <citation type="journal article" date="2010" name="Appl. Environ. Microbiol.">
        <title>Comparative analysis of acidobacterial genomic fragments from terrestrial and aquatic metagenomic libraries, with emphasis on acidobacteria subdivision 6.</title>
        <authorList>
            <person name="Kielak A.M."/>
            <person name="van Veen J.A."/>
            <person name="Kowalchuk G.A."/>
        </authorList>
    </citation>
    <scope>NUCLEOTIDE SEQUENCE</scope>
</reference>
<evidence type="ECO:0000313" key="2">
    <source>
        <dbReference type="EMBL" id="ADC36069.1"/>
    </source>
</evidence>
<dbReference type="EMBL" id="GU260710">
    <property type="protein sequence ID" value="ADC36069.1"/>
    <property type="molecule type" value="Genomic_DNA"/>
</dbReference>
<protein>
    <submittedName>
        <fullName evidence="2">Uncharacterized protein</fullName>
    </submittedName>
</protein>
<feature type="transmembrane region" description="Helical" evidence="1">
    <location>
        <begin position="76"/>
        <end position="100"/>
    </location>
</feature>
<keyword evidence="1" id="KW-0472">Membrane</keyword>
<dbReference type="AlphaFoldDB" id="E3T6X5"/>
<name>E3T6X5_9BACT</name>
<keyword evidence="1" id="KW-1133">Transmembrane helix</keyword>
<accession>E3T6X5</accession>
<sequence length="212" mass="22569">MFAMTAGLMLRRVASAVPDLTLGVSYLTTWISPGAFGARSLHYLTLMALLEFVVIHSAVFMGAVAVGEAPRSTRTALIVGLAVFYSIFVVGFALGLGAWWPVSAFWLLTLNRLTGVLFSTAPSGQEKDAMGRDWATSMALYIGWAFVTVFAPVPRLGITAAVAASNRVPGTGLWIDEPFRLVAFGAAYYLSRGVLELFDPFAPAAASISPVV</sequence>
<feature type="transmembrane region" description="Helical" evidence="1">
    <location>
        <begin position="40"/>
        <end position="64"/>
    </location>
</feature>
<evidence type="ECO:0000256" key="1">
    <source>
        <dbReference type="SAM" id="Phobius"/>
    </source>
</evidence>
<organism evidence="2">
    <name type="scientific">uncultured bacterium 213</name>
    <dbReference type="NCBI Taxonomy" id="698383"/>
    <lineage>
        <taxon>Bacteria</taxon>
        <taxon>environmental samples</taxon>
    </lineage>
</organism>
<reference evidence="2" key="1">
    <citation type="submission" date="2009-12" db="EMBL/GenBank/DDBJ databases">
        <authorList>
            <person name="Kielak A."/>
            <person name="van Veen J.A."/>
            <person name="Kowalchuk G.A."/>
        </authorList>
    </citation>
    <scope>NUCLEOTIDE SEQUENCE</scope>
</reference>
<feature type="transmembrane region" description="Helical" evidence="1">
    <location>
        <begin position="138"/>
        <end position="158"/>
    </location>
</feature>
<keyword evidence="1" id="KW-0812">Transmembrane</keyword>
<proteinExistence type="predicted"/>